<dbReference type="EMBL" id="FOFB01000005">
    <property type="protein sequence ID" value="SEQ04593.1"/>
    <property type="molecule type" value="Genomic_DNA"/>
</dbReference>
<keyword evidence="1" id="KW-0489">Methyltransferase</keyword>
<organism evidence="1 2">
    <name type="scientific">Neolewinella agarilytica</name>
    <dbReference type="NCBI Taxonomy" id="478744"/>
    <lineage>
        <taxon>Bacteria</taxon>
        <taxon>Pseudomonadati</taxon>
        <taxon>Bacteroidota</taxon>
        <taxon>Saprospiria</taxon>
        <taxon>Saprospirales</taxon>
        <taxon>Lewinellaceae</taxon>
        <taxon>Neolewinella</taxon>
    </lineage>
</organism>
<dbReference type="SUPFAM" id="SSF53335">
    <property type="entry name" value="S-adenosyl-L-methionine-dependent methyltransferases"/>
    <property type="match status" value="1"/>
</dbReference>
<accession>A0A1H9CVG8</accession>
<evidence type="ECO:0000313" key="1">
    <source>
        <dbReference type="EMBL" id="SEQ04593.1"/>
    </source>
</evidence>
<dbReference type="InterPro" id="IPR029063">
    <property type="entry name" value="SAM-dependent_MTases_sf"/>
</dbReference>
<dbReference type="RefSeq" id="WP_245748447.1">
    <property type="nucleotide sequence ID" value="NZ_FOFB01000005.1"/>
</dbReference>
<keyword evidence="1" id="KW-0808">Transferase</keyword>
<proteinExistence type="predicted"/>
<dbReference type="CDD" id="cd02440">
    <property type="entry name" value="AdoMet_MTases"/>
    <property type="match status" value="1"/>
</dbReference>
<gene>
    <name evidence="1" type="ORF">SAMN05444359_10514</name>
</gene>
<sequence>MARLHHDYCPLCASTVISAQMEVKDHSITKEVFELWRCASCDFLFTQDPPVPEEAGAYYQGEEYISHSDNQEGVVNKLYHKARDFMLGQKFKLVDRLARGKHLLDYGTGTGYFTDFMVRKGYSAEGIEIDENARRYGAEKFGISVHAPEALFTGFADNTFDVITLWHVLEHLYNPKSYLEKFYDVLSPEGVLVIAVPNHESKDATSFGPDWAAYDVPRHLWHFSPATMKMMVGLAGFRVSETHHMPLDPFYVSIMSQKYASGGGLISGGLKGLRSFATSFSDAERGSSVIYVCVKK</sequence>
<protein>
    <submittedName>
        <fullName evidence="1">Methyltransferase domain-containing protein</fullName>
    </submittedName>
</protein>
<reference evidence="2" key="1">
    <citation type="submission" date="2016-10" db="EMBL/GenBank/DDBJ databases">
        <authorList>
            <person name="Varghese N."/>
            <person name="Submissions S."/>
        </authorList>
    </citation>
    <scope>NUCLEOTIDE SEQUENCE [LARGE SCALE GENOMIC DNA]</scope>
    <source>
        <strain evidence="2">DSM 24740</strain>
    </source>
</reference>
<name>A0A1H9CVG8_9BACT</name>
<evidence type="ECO:0000313" key="2">
    <source>
        <dbReference type="Proteomes" id="UP000199021"/>
    </source>
</evidence>
<dbReference type="PANTHER" id="PTHR43861">
    <property type="entry name" value="TRANS-ACONITATE 2-METHYLTRANSFERASE-RELATED"/>
    <property type="match status" value="1"/>
</dbReference>
<dbReference type="Proteomes" id="UP000199021">
    <property type="component" value="Unassembled WGS sequence"/>
</dbReference>
<dbReference type="STRING" id="478744.SAMN05444359_10514"/>
<dbReference type="Pfam" id="PF13489">
    <property type="entry name" value="Methyltransf_23"/>
    <property type="match status" value="1"/>
</dbReference>
<dbReference type="PANTHER" id="PTHR43861:SF6">
    <property type="entry name" value="METHYLTRANSFERASE TYPE 11"/>
    <property type="match status" value="1"/>
</dbReference>
<dbReference type="GO" id="GO:0008168">
    <property type="term" value="F:methyltransferase activity"/>
    <property type="evidence" value="ECO:0007669"/>
    <property type="project" value="UniProtKB-KW"/>
</dbReference>
<dbReference type="Gene3D" id="3.40.50.150">
    <property type="entry name" value="Vaccinia Virus protein VP39"/>
    <property type="match status" value="1"/>
</dbReference>
<dbReference type="AlphaFoldDB" id="A0A1H9CVG8"/>
<keyword evidence="2" id="KW-1185">Reference proteome</keyword>
<dbReference type="GO" id="GO:0032259">
    <property type="term" value="P:methylation"/>
    <property type="evidence" value="ECO:0007669"/>
    <property type="project" value="UniProtKB-KW"/>
</dbReference>
<dbReference type="InParanoid" id="A0A1H9CVG8"/>